<accession>A0A5C3LJQ7</accession>
<feature type="region of interest" description="Disordered" evidence="1">
    <location>
        <begin position="82"/>
        <end position="101"/>
    </location>
</feature>
<dbReference type="Pfam" id="PF23625">
    <property type="entry name" value="UIM_2"/>
    <property type="match status" value="3"/>
</dbReference>
<protein>
    <submittedName>
        <fullName evidence="2">Uncharacterized protein</fullName>
    </submittedName>
</protein>
<feature type="compositionally biased region" description="Low complexity" evidence="1">
    <location>
        <begin position="56"/>
        <end position="67"/>
    </location>
</feature>
<dbReference type="PROSITE" id="PS50330">
    <property type="entry name" value="UIM"/>
    <property type="match status" value="2"/>
</dbReference>
<dbReference type="EMBL" id="ML210153">
    <property type="protein sequence ID" value="TFK28851.1"/>
    <property type="molecule type" value="Genomic_DNA"/>
</dbReference>
<feature type="compositionally biased region" description="Low complexity" evidence="1">
    <location>
        <begin position="688"/>
        <end position="702"/>
    </location>
</feature>
<dbReference type="InterPro" id="IPR003903">
    <property type="entry name" value="UIM_dom"/>
</dbReference>
<keyword evidence="3" id="KW-1185">Reference proteome</keyword>
<feature type="compositionally biased region" description="Low complexity" evidence="1">
    <location>
        <begin position="300"/>
        <end position="309"/>
    </location>
</feature>
<feature type="region of interest" description="Disordered" evidence="1">
    <location>
        <begin position="369"/>
        <end position="796"/>
    </location>
</feature>
<dbReference type="AlphaFoldDB" id="A0A5C3LJQ7"/>
<feature type="compositionally biased region" description="Polar residues" evidence="1">
    <location>
        <begin position="270"/>
        <end position="279"/>
    </location>
</feature>
<dbReference type="Proteomes" id="UP000307440">
    <property type="component" value="Unassembled WGS sequence"/>
</dbReference>
<feature type="region of interest" description="Disordered" evidence="1">
    <location>
        <begin position="261"/>
        <end position="355"/>
    </location>
</feature>
<feature type="compositionally biased region" description="Basic and acidic residues" evidence="1">
    <location>
        <begin position="337"/>
        <end position="355"/>
    </location>
</feature>
<feature type="compositionally biased region" description="Polar residues" evidence="1">
    <location>
        <begin position="703"/>
        <end position="731"/>
    </location>
</feature>
<feature type="region of interest" description="Disordered" evidence="1">
    <location>
        <begin position="49"/>
        <end position="70"/>
    </location>
</feature>
<feature type="region of interest" description="Disordered" evidence="1">
    <location>
        <begin position="117"/>
        <end position="163"/>
    </location>
</feature>
<name>A0A5C3LJQ7_COPMA</name>
<feature type="compositionally biased region" description="Polar residues" evidence="1">
    <location>
        <begin position="638"/>
        <end position="652"/>
    </location>
</feature>
<organism evidence="2 3">
    <name type="scientific">Coprinopsis marcescibilis</name>
    <name type="common">Agaric fungus</name>
    <name type="synonym">Psathyrella marcescibilis</name>
    <dbReference type="NCBI Taxonomy" id="230819"/>
    <lineage>
        <taxon>Eukaryota</taxon>
        <taxon>Fungi</taxon>
        <taxon>Dikarya</taxon>
        <taxon>Basidiomycota</taxon>
        <taxon>Agaricomycotina</taxon>
        <taxon>Agaricomycetes</taxon>
        <taxon>Agaricomycetidae</taxon>
        <taxon>Agaricales</taxon>
        <taxon>Agaricineae</taxon>
        <taxon>Psathyrellaceae</taxon>
        <taxon>Coprinopsis</taxon>
    </lineage>
</organism>
<evidence type="ECO:0000313" key="2">
    <source>
        <dbReference type="EMBL" id="TFK28851.1"/>
    </source>
</evidence>
<feature type="compositionally biased region" description="Polar residues" evidence="1">
    <location>
        <begin position="476"/>
        <end position="486"/>
    </location>
</feature>
<feature type="compositionally biased region" description="Basic and acidic residues" evidence="1">
    <location>
        <begin position="424"/>
        <end position="444"/>
    </location>
</feature>
<dbReference type="SMART" id="SM00726">
    <property type="entry name" value="UIM"/>
    <property type="match status" value="3"/>
</dbReference>
<dbReference type="OrthoDB" id="3269480at2759"/>
<feature type="compositionally biased region" description="Low complexity" evidence="1">
    <location>
        <begin position="755"/>
        <end position="769"/>
    </location>
</feature>
<dbReference type="STRING" id="230819.A0A5C3LJQ7"/>
<feature type="compositionally biased region" description="Low complexity" evidence="1">
    <location>
        <begin position="661"/>
        <end position="675"/>
    </location>
</feature>
<evidence type="ECO:0000313" key="3">
    <source>
        <dbReference type="Proteomes" id="UP000307440"/>
    </source>
</evidence>
<feature type="compositionally biased region" description="Low complexity" evidence="1">
    <location>
        <begin position="625"/>
        <end position="637"/>
    </location>
</feature>
<gene>
    <name evidence="2" type="ORF">FA15DRAFT_700742</name>
</gene>
<reference evidence="2 3" key="1">
    <citation type="journal article" date="2019" name="Nat. Ecol. Evol.">
        <title>Megaphylogeny resolves global patterns of mushroom evolution.</title>
        <authorList>
            <person name="Varga T."/>
            <person name="Krizsan K."/>
            <person name="Foldi C."/>
            <person name="Dima B."/>
            <person name="Sanchez-Garcia M."/>
            <person name="Sanchez-Ramirez S."/>
            <person name="Szollosi G.J."/>
            <person name="Szarkandi J.G."/>
            <person name="Papp V."/>
            <person name="Albert L."/>
            <person name="Andreopoulos W."/>
            <person name="Angelini C."/>
            <person name="Antonin V."/>
            <person name="Barry K.W."/>
            <person name="Bougher N.L."/>
            <person name="Buchanan P."/>
            <person name="Buyck B."/>
            <person name="Bense V."/>
            <person name="Catcheside P."/>
            <person name="Chovatia M."/>
            <person name="Cooper J."/>
            <person name="Damon W."/>
            <person name="Desjardin D."/>
            <person name="Finy P."/>
            <person name="Geml J."/>
            <person name="Haridas S."/>
            <person name="Hughes K."/>
            <person name="Justo A."/>
            <person name="Karasinski D."/>
            <person name="Kautmanova I."/>
            <person name="Kiss B."/>
            <person name="Kocsube S."/>
            <person name="Kotiranta H."/>
            <person name="LaButti K.M."/>
            <person name="Lechner B.E."/>
            <person name="Liimatainen K."/>
            <person name="Lipzen A."/>
            <person name="Lukacs Z."/>
            <person name="Mihaltcheva S."/>
            <person name="Morgado L.N."/>
            <person name="Niskanen T."/>
            <person name="Noordeloos M.E."/>
            <person name="Ohm R.A."/>
            <person name="Ortiz-Santana B."/>
            <person name="Ovrebo C."/>
            <person name="Racz N."/>
            <person name="Riley R."/>
            <person name="Savchenko A."/>
            <person name="Shiryaev A."/>
            <person name="Soop K."/>
            <person name="Spirin V."/>
            <person name="Szebenyi C."/>
            <person name="Tomsovsky M."/>
            <person name="Tulloss R.E."/>
            <person name="Uehling J."/>
            <person name="Grigoriev I.V."/>
            <person name="Vagvolgyi C."/>
            <person name="Papp T."/>
            <person name="Martin F.M."/>
            <person name="Miettinen O."/>
            <person name="Hibbett D.S."/>
            <person name="Nagy L.G."/>
        </authorList>
    </citation>
    <scope>NUCLEOTIDE SEQUENCE [LARGE SCALE GENOMIC DNA]</scope>
    <source>
        <strain evidence="2 3">CBS 121175</strain>
    </source>
</reference>
<feature type="region of interest" description="Disordered" evidence="1">
    <location>
        <begin position="176"/>
        <end position="205"/>
    </location>
</feature>
<feature type="compositionally biased region" description="Polar residues" evidence="1">
    <location>
        <begin position="117"/>
        <end position="145"/>
    </location>
</feature>
<sequence>MERKPYNALGTTSSDVSVGAAQFPGFPASLDPAYNPQTVHRSESLYMSQGSAFPASRPSRMSMSSPSTNQPLSTQLYPVHLQGFSPTTGHGGPPPGAQQPYYASHTQFQNTMHTNRVQNSSMQSSQPAGYVQQRPNPQRRPSAQATPFYYNQPDAGGTRHYQRPSIDQGYRYQSQGQFAPPHQRHESLQFSNPQPTPEAPPHTYRQATVPISPFQPLEPFEEIGHERQNIINTSPGSIESPLPVEAPRPVVPVAHSQFEGYDHDRDLGQAPSTEATQHSPEPANSDAVRSPEEEEEEQLAKALALSQAETVNSNHRREPSDGDDELAMILALSQSEDMARKNLQDQLRKQEEDDLERALAESMLSTATDFYGSTNPFDFADPAEAASSSRFTLDAPAPSKSPSDDDQFSVPKTELEASGPTATSHDEWESLDRVESPSLKDEIKSPVARGKMPAHTNYNPLASTIPDDDSELPQYQYDTASANSASGKGKTAERPWLVEEEPEKVSTRNQADGHNPIQVGTDHWKEDAIPQSRSSSPDDEEPLAVWFYQDGVDTLPSVDNGSATYTSARRPDSPSELPYYNDDGPPSAVETPTRQTAYYDRTETPVNQFEVDSYPPNASSPPPTTTSSATSASDSQSIQDNNEVALNLSQSQSPPPFATHSSPSLSPVSSSPVASIGNSGYFTSSTQANDNAPPAFSANSPAYQTTSTSNSPVPATASPPSLLSNVSSDYHTPSAFSSNQRPSSNSNSQLPIPQSSTSVSNSPNVNTVPLTNFDPLPSLTRISSSTSSTSGFQSEPPFAQTQAVNANQFIDPELLMGVSIGFTQPALSPRLQPMESAVPNIISLPYGRCPALHIQAPSWRHLLKLMARMSATKFEPTVQAMAITKTELKLRTVIQFVKPSPSSPEWRTILWFKIDHPVPPNVANGQKYQNAHTNVLPYAFTLMTLPLVLQNAADSPISKTYTVPATESLPYPTLPISFPNLALYLQAVLDFSRQQKDDNNGLRKLSKMVQTCNPQSEEESSLEPPDKATVADLFKRVMGRDKRKQKGKTNNETYDLITPFVPDEWG</sequence>
<feature type="compositionally biased region" description="Polar residues" evidence="1">
    <location>
        <begin position="676"/>
        <end position="687"/>
    </location>
</feature>
<feature type="compositionally biased region" description="Low complexity" evidence="1">
    <location>
        <begin position="734"/>
        <end position="748"/>
    </location>
</feature>
<evidence type="ECO:0000256" key="1">
    <source>
        <dbReference type="SAM" id="MobiDB-lite"/>
    </source>
</evidence>
<feature type="compositionally biased region" description="Polar residues" evidence="1">
    <location>
        <begin position="557"/>
        <end position="567"/>
    </location>
</feature>
<proteinExistence type="predicted"/>